<dbReference type="GO" id="GO:0061630">
    <property type="term" value="F:ubiquitin protein ligase activity"/>
    <property type="evidence" value="ECO:0007669"/>
    <property type="project" value="UniProtKB-EC"/>
</dbReference>
<dbReference type="GO" id="GO:0043161">
    <property type="term" value="P:proteasome-mediated ubiquitin-dependent protein catabolic process"/>
    <property type="evidence" value="ECO:0007669"/>
    <property type="project" value="TreeGrafter"/>
</dbReference>
<evidence type="ECO:0000256" key="13">
    <source>
        <dbReference type="SAM" id="MobiDB-lite"/>
    </source>
</evidence>
<dbReference type="Gene3D" id="3.30.40.10">
    <property type="entry name" value="Zinc/RING finger domain, C3HC4 (zinc finger)"/>
    <property type="match status" value="1"/>
</dbReference>
<evidence type="ECO:0000259" key="16">
    <source>
        <dbReference type="PROSITE" id="PS51873"/>
    </source>
</evidence>
<keyword evidence="18" id="KW-1185">Reference proteome</keyword>
<evidence type="ECO:0000313" key="18">
    <source>
        <dbReference type="Proteomes" id="UP000215902"/>
    </source>
</evidence>
<proteinExistence type="inferred from homology"/>
<evidence type="ECO:0000256" key="4">
    <source>
        <dbReference type="ARBA" id="ARBA00012251"/>
    </source>
</evidence>
<keyword evidence="8" id="KW-0677">Repeat</keyword>
<dbReference type="PROSITE" id="PS51873">
    <property type="entry name" value="TRIAD"/>
    <property type="match status" value="1"/>
</dbReference>
<evidence type="ECO:0000256" key="9">
    <source>
        <dbReference type="ARBA" id="ARBA00022771"/>
    </source>
</evidence>
<dbReference type="STRING" id="282301.A0A267DC87"/>
<dbReference type="Gene3D" id="1.20.120.1750">
    <property type="match status" value="1"/>
</dbReference>
<feature type="compositionally biased region" description="Low complexity" evidence="13">
    <location>
        <begin position="182"/>
        <end position="195"/>
    </location>
</feature>
<evidence type="ECO:0000313" key="17">
    <source>
        <dbReference type="EMBL" id="PAA46903.1"/>
    </source>
</evidence>
<evidence type="ECO:0000256" key="6">
    <source>
        <dbReference type="ARBA" id="ARBA00022679"/>
    </source>
</evidence>
<dbReference type="GO" id="GO:0008270">
    <property type="term" value="F:zinc ion binding"/>
    <property type="evidence" value="ECO:0007669"/>
    <property type="project" value="UniProtKB-KW"/>
</dbReference>
<feature type="domain" description="RING-type" evidence="14">
    <location>
        <begin position="285"/>
        <end position="334"/>
    </location>
</feature>
<dbReference type="InterPro" id="IPR044066">
    <property type="entry name" value="TRIAD_supradom"/>
</dbReference>
<organism evidence="17 18">
    <name type="scientific">Macrostomum lignano</name>
    <dbReference type="NCBI Taxonomy" id="282301"/>
    <lineage>
        <taxon>Eukaryota</taxon>
        <taxon>Metazoa</taxon>
        <taxon>Spiralia</taxon>
        <taxon>Lophotrochozoa</taxon>
        <taxon>Platyhelminthes</taxon>
        <taxon>Rhabditophora</taxon>
        <taxon>Macrostomorpha</taxon>
        <taxon>Macrostomida</taxon>
        <taxon>Macrostomidae</taxon>
        <taxon>Macrostomum</taxon>
    </lineage>
</organism>
<accession>A0A267DC87</accession>
<dbReference type="EMBL" id="NIVC01004658">
    <property type="protein sequence ID" value="PAA46903.1"/>
    <property type="molecule type" value="Genomic_DNA"/>
</dbReference>
<dbReference type="InterPro" id="IPR051628">
    <property type="entry name" value="LUBAC_E3_Ligases"/>
</dbReference>
<dbReference type="SUPFAM" id="SSF57850">
    <property type="entry name" value="RING/U-box"/>
    <property type="match status" value="3"/>
</dbReference>
<comment type="similarity">
    <text evidence="3">Belongs to the RBR family.</text>
</comment>
<reference evidence="17 18" key="1">
    <citation type="submission" date="2017-06" db="EMBL/GenBank/DDBJ databases">
        <title>A platform for efficient transgenesis in Macrostomum lignano, a flatworm model organism for stem cell research.</title>
        <authorList>
            <person name="Berezikov E."/>
        </authorList>
    </citation>
    <scope>NUCLEOTIDE SEQUENCE [LARGE SCALE GENOMIC DNA]</scope>
    <source>
        <strain evidence="17">DV1</strain>
        <tissue evidence="17">Whole organism</tissue>
    </source>
</reference>
<evidence type="ECO:0000256" key="2">
    <source>
        <dbReference type="ARBA" id="ARBA00004906"/>
    </source>
</evidence>
<dbReference type="Proteomes" id="UP000215902">
    <property type="component" value="Unassembled WGS sequence"/>
</dbReference>
<dbReference type="PROSITE" id="PS50199">
    <property type="entry name" value="ZF_RANBP2_2"/>
    <property type="match status" value="1"/>
</dbReference>
<evidence type="ECO:0000256" key="11">
    <source>
        <dbReference type="ARBA" id="ARBA00022833"/>
    </source>
</evidence>
<dbReference type="UniPathway" id="UPA00143"/>
<dbReference type="SUPFAM" id="SSF90209">
    <property type="entry name" value="Ran binding protein zinc finger-like"/>
    <property type="match status" value="1"/>
</dbReference>
<evidence type="ECO:0000256" key="1">
    <source>
        <dbReference type="ARBA" id="ARBA00001798"/>
    </source>
</evidence>
<dbReference type="OrthoDB" id="261960at2759"/>
<dbReference type="InterPro" id="IPR001876">
    <property type="entry name" value="Znf_RanBP2"/>
</dbReference>
<comment type="pathway">
    <text evidence="2">Protein modification; protein ubiquitination.</text>
</comment>
<dbReference type="PANTHER" id="PTHR22770:SF13">
    <property type="entry name" value="RING-TYPE DOMAIN-CONTAINING PROTEIN"/>
    <property type="match status" value="1"/>
</dbReference>
<evidence type="ECO:0000259" key="14">
    <source>
        <dbReference type="PROSITE" id="PS50089"/>
    </source>
</evidence>
<dbReference type="CDD" id="cd20358">
    <property type="entry name" value="Rcat_RBR_HOIL1"/>
    <property type="match status" value="1"/>
</dbReference>
<feature type="non-terminal residue" evidence="17">
    <location>
        <position position="1"/>
    </location>
</feature>
<dbReference type="InterPro" id="IPR047558">
    <property type="entry name" value="BRcat_RBR_HOIL1"/>
</dbReference>
<dbReference type="InterPro" id="IPR002867">
    <property type="entry name" value="IBR_dom"/>
</dbReference>
<dbReference type="Gene3D" id="2.30.30.380">
    <property type="entry name" value="Zn-finger domain of Sec23/24"/>
    <property type="match status" value="1"/>
</dbReference>
<evidence type="ECO:0000256" key="7">
    <source>
        <dbReference type="ARBA" id="ARBA00022723"/>
    </source>
</evidence>
<dbReference type="Pfam" id="PF01485">
    <property type="entry name" value="IBR"/>
    <property type="match status" value="1"/>
</dbReference>
<dbReference type="PROSITE" id="PS01358">
    <property type="entry name" value="ZF_RANBP2_1"/>
    <property type="match status" value="1"/>
</dbReference>
<evidence type="ECO:0000256" key="8">
    <source>
        <dbReference type="ARBA" id="ARBA00022737"/>
    </source>
</evidence>
<dbReference type="InterPro" id="IPR001841">
    <property type="entry name" value="Znf_RING"/>
</dbReference>
<evidence type="ECO:0000256" key="5">
    <source>
        <dbReference type="ARBA" id="ARBA00017887"/>
    </source>
</evidence>
<dbReference type="PROSITE" id="PS00518">
    <property type="entry name" value="ZF_RING_1"/>
    <property type="match status" value="1"/>
</dbReference>
<name>A0A267DC87_9PLAT</name>
<keyword evidence="11" id="KW-0862">Zinc</keyword>
<dbReference type="SMART" id="SM00547">
    <property type="entry name" value="ZnF_RBZ"/>
    <property type="match status" value="1"/>
</dbReference>
<dbReference type="PANTHER" id="PTHR22770">
    <property type="entry name" value="UBIQUITIN CONJUGATING ENZYME 7 INTERACTING PROTEIN-RELATED"/>
    <property type="match status" value="1"/>
</dbReference>
<dbReference type="GO" id="GO:0071797">
    <property type="term" value="C:LUBAC complex"/>
    <property type="evidence" value="ECO:0007669"/>
    <property type="project" value="TreeGrafter"/>
</dbReference>
<dbReference type="InterPro" id="IPR013083">
    <property type="entry name" value="Znf_RING/FYVE/PHD"/>
</dbReference>
<dbReference type="SMART" id="SM00647">
    <property type="entry name" value="IBR"/>
    <property type="match status" value="1"/>
</dbReference>
<keyword evidence="10" id="KW-0833">Ubl conjugation pathway</keyword>
<sequence>LAMSTVPAGVRRLSENFNAALSERNVDKAQRLAAELANSRLFSLRAYAEPEGAATSSGGALPEESLLVSLTLQAGGSRSCGPLRLVMPRTACIADLKDETLLVFGLPPAIQRCMADGQLLGNERIFDELTKTKELKVLTYLVTSNPEHWPPKKDHLEQLKAAVRAERDRQVIRREDSEYDEGSAGSVGPSQPQQPEVEEEPGWSCPKCTFRNEPVRPGCQMCGGARPPDYEVPAELQAEEEQRQLKLHGEFLKFTERERERNFRELMNLTQGSLIPVPAQQGFECPICLCDVGGDDDDGDGIRGLRLRECGHEVCENCLRDHALNSDRLPVICPCEPCQQTVTEAELKELLTDEQLARLQRLGLRQAEAVITNAFHCVTPNCEAFVELVDNVNEFECEVCQEHNCVTCRASHKDLTCQQYQDDLRRRAENDENAKLGLQKLEDMLQSGEAKKCPKCQVFLSKREGCDWLMCSVCRTEICWATRGPRWGPGGQGDTSGGCRCRVNNKKCHPNCMNCH</sequence>
<comment type="caution">
    <text evidence="17">The sequence shown here is derived from an EMBL/GenBank/DDBJ whole genome shotgun (WGS) entry which is preliminary data.</text>
</comment>
<keyword evidence="7" id="KW-0479">Metal-binding</keyword>
<dbReference type="EC" id="2.3.2.31" evidence="4"/>
<dbReference type="Pfam" id="PF00641">
    <property type="entry name" value="Zn_ribbon_RanBP"/>
    <property type="match status" value="1"/>
</dbReference>
<feature type="domain" description="RanBP2-type" evidence="15">
    <location>
        <begin position="199"/>
        <end position="228"/>
    </location>
</feature>
<dbReference type="InterPro" id="IPR047557">
    <property type="entry name" value="Rcat_RBR_HOIL1"/>
</dbReference>
<dbReference type="CDD" id="cd20345">
    <property type="entry name" value="BRcat_RBR_HOIL1"/>
    <property type="match status" value="1"/>
</dbReference>
<dbReference type="AlphaFoldDB" id="A0A267DC87"/>
<keyword evidence="9 12" id="KW-0863">Zinc-finger</keyword>
<feature type="region of interest" description="Disordered" evidence="13">
    <location>
        <begin position="170"/>
        <end position="203"/>
    </location>
</feature>
<dbReference type="InterPro" id="IPR017907">
    <property type="entry name" value="Znf_RING_CS"/>
</dbReference>
<evidence type="ECO:0000256" key="10">
    <source>
        <dbReference type="ARBA" id="ARBA00022786"/>
    </source>
</evidence>
<keyword evidence="6" id="KW-0808">Transferase</keyword>
<evidence type="ECO:0000256" key="12">
    <source>
        <dbReference type="PROSITE-ProRule" id="PRU00322"/>
    </source>
</evidence>
<comment type="catalytic activity">
    <reaction evidence="1">
        <text>[E2 ubiquitin-conjugating enzyme]-S-ubiquitinyl-L-cysteine + [acceptor protein]-L-lysine = [E2 ubiquitin-conjugating enzyme]-L-cysteine + [acceptor protein]-N(6)-ubiquitinyl-L-lysine.</text>
        <dbReference type="EC" id="2.3.2.31"/>
    </reaction>
</comment>
<evidence type="ECO:0000256" key="3">
    <source>
        <dbReference type="ARBA" id="ARBA00008278"/>
    </source>
</evidence>
<dbReference type="InterPro" id="IPR036443">
    <property type="entry name" value="Znf_RanBP2_sf"/>
</dbReference>
<dbReference type="PROSITE" id="PS50089">
    <property type="entry name" value="ZF_RING_2"/>
    <property type="match status" value="1"/>
</dbReference>
<feature type="domain" description="RING-type" evidence="16">
    <location>
        <begin position="281"/>
        <end position="512"/>
    </location>
</feature>
<protein>
    <recommendedName>
        <fullName evidence="5">RanBP-type and C3HC4-type zinc finger-containing protein 1</fullName>
        <ecNumber evidence="4">2.3.2.31</ecNumber>
    </recommendedName>
</protein>
<evidence type="ECO:0000259" key="15">
    <source>
        <dbReference type="PROSITE" id="PS50199"/>
    </source>
</evidence>
<gene>
    <name evidence="17" type="ORF">BOX15_Mlig000143g2</name>
</gene>
<dbReference type="GO" id="GO:0043130">
    <property type="term" value="F:ubiquitin binding"/>
    <property type="evidence" value="ECO:0007669"/>
    <property type="project" value="TreeGrafter"/>
</dbReference>
<dbReference type="GO" id="GO:0097039">
    <property type="term" value="P:protein linear polyubiquitination"/>
    <property type="evidence" value="ECO:0007669"/>
    <property type="project" value="TreeGrafter"/>
</dbReference>